<sequence length="490" mass="54903">MADDGVNPKAYPLADTQLSQKLLDLVQQALNYKQLKKGANEATKTLNRGISEVIIMAADAEPLEIILHLPLLCEDKNVPFPAERLSMGTAKLSMLLLVAAIALNLLPGLRNTRLPTHIDGSVQRGYEEVKKMFIRNFEDGWERDGASLAVFINGTKVVDLWGGYADHEAGRKWKQDTMSVTFSATKAVTAVCVAVLVERGRLRYDDLISIHWPGFAKNGKENITVQMALSHEAGLGYLDTPITEEIAADHNKMREILENETPKWEPGRKNGYHPYTFGWIVDQIVRHVDEKQRGIGQFLREEITGPYELTALQDNYWNSLKSNTLIPLDTPLSRAVNNPSWLKAVDKCTMNNPEYHRLEQAAALGIGNARSLAALFDLVVSEKLIGQKVLKQLQHHYNNDTDLIFEDTIAKGHGFLYLPLHRAGTEFLVGHTGHGCQQVAYDLKNKITIAYVSNGLKTGLYNLCRTYSRLQNSVYDIVESRLNGRQFPIN</sequence>
<evidence type="ECO:0000313" key="7">
    <source>
        <dbReference type="Proteomes" id="UP000035642"/>
    </source>
</evidence>
<dbReference type="STRING" id="6313.A0A0K0D1A1"/>
<evidence type="ECO:0000256" key="2">
    <source>
        <dbReference type="ARBA" id="ARBA00007337"/>
    </source>
</evidence>
<reference evidence="8" key="2">
    <citation type="submission" date="2017-02" db="UniProtKB">
        <authorList>
            <consortium name="WormBaseParasite"/>
        </authorList>
    </citation>
    <scope>IDENTIFICATION</scope>
</reference>
<evidence type="ECO:0000256" key="3">
    <source>
        <dbReference type="ARBA" id="ARBA00023242"/>
    </source>
</evidence>
<feature type="domain" description="Ribosomal protein eL8/eL30/eS12/Gadd45" evidence="6">
    <location>
        <begin position="21"/>
        <end position="80"/>
    </location>
</feature>
<evidence type="ECO:0000313" key="8">
    <source>
        <dbReference type="WBParaSite" id="ACAC_0000384601-mRNA-1"/>
    </source>
</evidence>
<dbReference type="InterPro" id="IPR012338">
    <property type="entry name" value="Beta-lactam/transpept-like"/>
</dbReference>
<proteinExistence type="inferred from homology"/>
<dbReference type="SUPFAM" id="SSF55315">
    <property type="entry name" value="L30e-like"/>
    <property type="match status" value="1"/>
</dbReference>
<dbReference type="InterPro" id="IPR004038">
    <property type="entry name" value="Ribosomal_eL8/eL30/eS12/Gad45"/>
</dbReference>
<accession>A0A0K0D1A1</accession>
<protein>
    <submittedName>
        <fullName evidence="8">Ribosomal_L7Ae domain-containing protein</fullName>
    </submittedName>
</protein>
<dbReference type="InterPro" id="IPR052907">
    <property type="entry name" value="Beta-lactamase/esterase"/>
</dbReference>
<dbReference type="GO" id="GO:0003723">
    <property type="term" value="F:RNA binding"/>
    <property type="evidence" value="ECO:0007669"/>
    <property type="project" value="InterPro"/>
</dbReference>
<dbReference type="Gene3D" id="3.30.1330.30">
    <property type="match status" value="1"/>
</dbReference>
<dbReference type="InterPro" id="IPR018492">
    <property type="entry name" value="Ribosomal_eL8/Nhp2"/>
</dbReference>
<evidence type="ECO:0000259" key="5">
    <source>
        <dbReference type="Pfam" id="PF00144"/>
    </source>
</evidence>
<dbReference type="AlphaFoldDB" id="A0A0K0D1A1"/>
<keyword evidence="7" id="KW-1185">Reference proteome</keyword>
<organism evidence="7 8">
    <name type="scientific">Angiostrongylus cantonensis</name>
    <name type="common">Rat lungworm</name>
    <dbReference type="NCBI Taxonomy" id="6313"/>
    <lineage>
        <taxon>Eukaryota</taxon>
        <taxon>Metazoa</taxon>
        <taxon>Ecdysozoa</taxon>
        <taxon>Nematoda</taxon>
        <taxon>Chromadorea</taxon>
        <taxon>Rhabditida</taxon>
        <taxon>Rhabditina</taxon>
        <taxon>Rhabditomorpha</taxon>
        <taxon>Strongyloidea</taxon>
        <taxon>Metastrongylidae</taxon>
        <taxon>Angiostrongylus</taxon>
    </lineage>
</organism>
<evidence type="ECO:0000259" key="6">
    <source>
        <dbReference type="Pfam" id="PF01248"/>
    </source>
</evidence>
<dbReference type="InterPro" id="IPR002415">
    <property type="entry name" value="H/ACA_rnp_Nhp2-like"/>
</dbReference>
<feature type="domain" description="Beta-lactamase-related" evidence="5">
    <location>
        <begin position="134"/>
        <end position="458"/>
    </location>
</feature>
<dbReference type="InterPro" id="IPR029064">
    <property type="entry name" value="Ribosomal_eL30-like_sf"/>
</dbReference>
<dbReference type="Pfam" id="PF00144">
    <property type="entry name" value="Beta-lactamase"/>
    <property type="match status" value="1"/>
</dbReference>
<dbReference type="PANTHER" id="PTHR43319">
    <property type="entry name" value="BETA-LACTAMASE-RELATED"/>
    <property type="match status" value="1"/>
</dbReference>
<keyword evidence="3" id="KW-0539">Nucleus</keyword>
<dbReference type="Proteomes" id="UP000035642">
    <property type="component" value="Unassembled WGS sequence"/>
</dbReference>
<dbReference type="Pfam" id="PF01248">
    <property type="entry name" value="Ribosomal_L7Ae"/>
    <property type="match status" value="1"/>
</dbReference>
<keyword evidence="4" id="KW-0687">Ribonucleoprotein</keyword>
<dbReference type="Gene3D" id="3.40.710.10">
    <property type="entry name" value="DD-peptidase/beta-lactamase superfamily"/>
    <property type="match status" value="1"/>
</dbReference>
<dbReference type="GO" id="GO:1990904">
    <property type="term" value="C:ribonucleoprotein complex"/>
    <property type="evidence" value="ECO:0007669"/>
    <property type="project" value="UniProtKB-KW"/>
</dbReference>
<dbReference type="WBParaSite" id="ACAC_0000384601-mRNA-1">
    <property type="protein sequence ID" value="ACAC_0000384601-mRNA-1"/>
    <property type="gene ID" value="ACAC_0000384601"/>
</dbReference>
<dbReference type="GO" id="GO:0005730">
    <property type="term" value="C:nucleolus"/>
    <property type="evidence" value="ECO:0007669"/>
    <property type="project" value="UniProtKB-SubCell"/>
</dbReference>
<dbReference type="PRINTS" id="PR00883">
    <property type="entry name" value="NUCLEARHMG"/>
</dbReference>
<dbReference type="PRINTS" id="PR00881">
    <property type="entry name" value="L7ARS6FAMILY"/>
</dbReference>
<dbReference type="InterPro" id="IPR001466">
    <property type="entry name" value="Beta-lactam-related"/>
</dbReference>
<evidence type="ECO:0000256" key="4">
    <source>
        <dbReference type="ARBA" id="ARBA00023274"/>
    </source>
</evidence>
<dbReference type="SUPFAM" id="SSF56601">
    <property type="entry name" value="beta-lactamase/transpeptidase-like"/>
    <property type="match status" value="1"/>
</dbReference>
<reference evidence="7" key="1">
    <citation type="submission" date="2012-09" db="EMBL/GenBank/DDBJ databases">
        <authorList>
            <person name="Martin A.A."/>
        </authorList>
    </citation>
    <scope>NUCLEOTIDE SEQUENCE</scope>
</reference>
<comment type="similarity">
    <text evidence="2">Belongs to the eukaryotic ribosomal protein eL8 family.</text>
</comment>
<evidence type="ECO:0000256" key="1">
    <source>
        <dbReference type="ARBA" id="ARBA00004604"/>
    </source>
</evidence>
<comment type="subcellular location">
    <subcellularLocation>
        <location evidence="1">Nucleus</location>
        <location evidence="1">Nucleolus</location>
    </subcellularLocation>
</comment>
<dbReference type="PANTHER" id="PTHR43319:SF2">
    <property type="entry name" value="BETA-LACTAMASE-RELATED DOMAIN-CONTAINING PROTEIN"/>
    <property type="match status" value="1"/>
</dbReference>
<name>A0A0K0D1A1_ANGCA</name>